<reference evidence="2 3" key="1">
    <citation type="submission" date="2017-03" db="EMBL/GenBank/DDBJ databases">
        <title>Genomes of endolithic fungi from Antarctica.</title>
        <authorList>
            <person name="Coleine C."/>
            <person name="Masonjones S."/>
            <person name="Stajich J.E."/>
        </authorList>
    </citation>
    <scope>NUCLEOTIDE SEQUENCE [LARGE SCALE GENOMIC DNA]</scope>
    <source>
        <strain evidence="2 3">CCFEE 6315</strain>
    </source>
</reference>
<evidence type="ECO:0000313" key="2">
    <source>
        <dbReference type="EMBL" id="TKA22384.1"/>
    </source>
</evidence>
<protein>
    <submittedName>
        <fullName evidence="2">Uncharacterized protein</fullName>
    </submittedName>
</protein>
<dbReference type="InterPro" id="IPR019626">
    <property type="entry name" value="Stress-induced_KGG_rpt"/>
</dbReference>
<dbReference type="OrthoDB" id="2137750at2759"/>
<sequence>MSATENTNPGNFANRPTEEVKEIAAMGGKASHGPQGEAERKDSAAEPARNPDGTFTKGSEAAKAAGHVGGMHSHNAPTEPARNPDGTFTKGSEAAKAAGHVGGMHSHDGGGLAKQEAVSELEVQDDASANGPRSFDLPGSEAAKEAGHKGGMV</sequence>
<gene>
    <name evidence="2" type="ORF">B0A50_08266</name>
</gene>
<evidence type="ECO:0000313" key="3">
    <source>
        <dbReference type="Proteomes" id="UP000308549"/>
    </source>
</evidence>
<accession>A0A4U0TKK8</accession>
<keyword evidence="3" id="KW-1185">Reference proteome</keyword>
<dbReference type="Pfam" id="PF10685">
    <property type="entry name" value="KGG"/>
    <property type="match status" value="1"/>
</dbReference>
<name>A0A4U0TKK8_9PEZI</name>
<dbReference type="Proteomes" id="UP000308549">
    <property type="component" value="Unassembled WGS sequence"/>
</dbReference>
<feature type="compositionally biased region" description="Basic and acidic residues" evidence="1">
    <location>
        <begin position="142"/>
        <end position="153"/>
    </location>
</feature>
<feature type="compositionally biased region" description="Polar residues" evidence="1">
    <location>
        <begin position="1"/>
        <end position="11"/>
    </location>
</feature>
<dbReference type="AlphaFoldDB" id="A0A4U0TKK8"/>
<comment type="caution">
    <text evidence="2">The sequence shown here is derived from an EMBL/GenBank/DDBJ whole genome shotgun (WGS) entry which is preliminary data.</text>
</comment>
<proteinExistence type="predicted"/>
<dbReference type="EMBL" id="NAJL01000076">
    <property type="protein sequence ID" value="TKA22384.1"/>
    <property type="molecule type" value="Genomic_DNA"/>
</dbReference>
<evidence type="ECO:0000256" key="1">
    <source>
        <dbReference type="SAM" id="MobiDB-lite"/>
    </source>
</evidence>
<feature type="region of interest" description="Disordered" evidence="1">
    <location>
        <begin position="1"/>
        <end position="153"/>
    </location>
</feature>
<organism evidence="2 3">
    <name type="scientific">Salinomyces thailandicus</name>
    <dbReference type="NCBI Taxonomy" id="706561"/>
    <lineage>
        <taxon>Eukaryota</taxon>
        <taxon>Fungi</taxon>
        <taxon>Dikarya</taxon>
        <taxon>Ascomycota</taxon>
        <taxon>Pezizomycotina</taxon>
        <taxon>Dothideomycetes</taxon>
        <taxon>Dothideomycetidae</taxon>
        <taxon>Mycosphaerellales</taxon>
        <taxon>Teratosphaeriaceae</taxon>
        <taxon>Salinomyces</taxon>
    </lineage>
</organism>